<protein>
    <recommendedName>
        <fullName evidence="2">Leucine-binding protein domain-containing protein</fullName>
    </recommendedName>
</protein>
<dbReference type="Pfam" id="PF13458">
    <property type="entry name" value="Peripla_BP_6"/>
    <property type="match status" value="1"/>
</dbReference>
<accession>A0A645HR47</accession>
<dbReference type="PANTHER" id="PTHR30483:SF6">
    <property type="entry name" value="PERIPLASMIC BINDING PROTEIN OF ABC TRANSPORTER FOR NATURAL AMINO ACIDS"/>
    <property type="match status" value="1"/>
</dbReference>
<sequence>MYLTSNFFPGDPSEKVKGFLTKFKNTYGADADQFAAQAYDSLGMISESLKVSGTDRAKLRDALQNIKDYDGITGVTNFNENRDVIKTMVLLQVKDGRFNLIDIKK</sequence>
<gene>
    <name evidence="3" type="ORF">SDC9_188873</name>
</gene>
<dbReference type="EMBL" id="VSSQ01098305">
    <property type="protein sequence ID" value="MPN41330.1"/>
    <property type="molecule type" value="Genomic_DNA"/>
</dbReference>
<organism evidence="3">
    <name type="scientific">bioreactor metagenome</name>
    <dbReference type="NCBI Taxonomy" id="1076179"/>
    <lineage>
        <taxon>unclassified sequences</taxon>
        <taxon>metagenomes</taxon>
        <taxon>ecological metagenomes</taxon>
    </lineage>
</organism>
<keyword evidence="1" id="KW-0732">Signal</keyword>
<dbReference type="InterPro" id="IPR028082">
    <property type="entry name" value="Peripla_BP_I"/>
</dbReference>
<evidence type="ECO:0000259" key="2">
    <source>
        <dbReference type="Pfam" id="PF13458"/>
    </source>
</evidence>
<dbReference type="AlphaFoldDB" id="A0A645HR47"/>
<name>A0A645HR47_9ZZZZ</name>
<dbReference type="Gene3D" id="3.40.50.2300">
    <property type="match status" value="1"/>
</dbReference>
<dbReference type="SUPFAM" id="SSF53822">
    <property type="entry name" value="Periplasmic binding protein-like I"/>
    <property type="match status" value="1"/>
</dbReference>
<evidence type="ECO:0000256" key="1">
    <source>
        <dbReference type="ARBA" id="ARBA00022729"/>
    </source>
</evidence>
<dbReference type="PANTHER" id="PTHR30483">
    <property type="entry name" value="LEUCINE-SPECIFIC-BINDING PROTEIN"/>
    <property type="match status" value="1"/>
</dbReference>
<feature type="domain" description="Leucine-binding protein" evidence="2">
    <location>
        <begin position="1"/>
        <end position="96"/>
    </location>
</feature>
<dbReference type="InterPro" id="IPR028081">
    <property type="entry name" value="Leu-bd"/>
</dbReference>
<reference evidence="3" key="1">
    <citation type="submission" date="2019-08" db="EMBL/GenBank/DDBJ databases">
        <authorList>
            <person name="Kucharzyk K."/>
            <person name="Murdoch R.W."/>
            <person name="Higgins S."/>
            <person name="Loffler F."/>
        </authorList>
    </citation>
    <scope>NUCLEOTIDE SEQUENCE</scope>
</reference>
<evidence type="ECO:0000313" key="3">
    <source>
        <dbReference type="EMBL" id="MPN41330.1"/>
    </source>
</evidence>
<dbReference type="InterPro" id="IPR051010">
    <property type="entry name" value="BCAA_transport"/>
</dbReference>
<comment type="caution">
    <text evidence="3">The sequence shown here is derived from an EMBL/GenBank/DDBJ whole genome shotgun (WGS) entry which is preliminary data.</text>
</comment>
<proteinExistence type="predicted"/>